<dbReference type="RefSeq" id="WP_215338149.1">
    <property type="nucleotide sequence ID" value="NZ_JAGSGD010000001.1"/>
</dbReference>
<keyword evidence="1" id="KW-1133">Transmembrane helix</keyword>
<dbReference type="EMBL" id="JAGSGD010000001">
    <property type="protein sequence ID" value="MBR7618264.1"/>
    <property type="molecule type" value="Genomic_DNA"/>
</dbReference>
<protein>
    <submittedName>
        <fullName evidence="3">TadE/TadG family protein</fullName>
    </submittedName>
</protein>
<dbReference type="InterPro" id="IPR036465">
    <property type="entry name" value="vWFA_dom_sf"/>
</dbReference>
<feature type="domain" description="VWFA" evidence="2">
    <location>
        <begin position="154"/>
        <end position="220"/>
    </location>
</feature>
<feature type="transmembrane region" description="Helical" evidence="1">
    <location>
        <begin position="33"/>
        <end position="57"/>
    </location>
</feature>
<keyword evidence="1" id="KW-0472">Membrane</keyword>
<reference evidence="3" key="1">
    <citation type="submission" date="2021-04" db="EMBL/GenBank/DDBJ databases">
        <title>Draft genome assembly of strain Phenylobacterium sp. 20VBR1 using MiniION and Illumina platforms.</title>
        <authorList>
            <person name="Thomas F.A."/>
            <person name="Krishnan K.P."/>
            <person name="Sinha R.K."/>
        </authorList>
    </citation>
    <scope>NUCLEOTIDE SEQUENCE</scope>
    <source>
        <strain evidence="3">20VBR1</strain>
    </source>
</reference>
<accession>A0A941CZ81</accession>
<gene>
    <name evidence="3" type="ORF">JKL49_02585</name>
</gene>
<name>A0A941CZ81_9CAUL</name>
<evidence type="ECO:0000313" key="3">
    <source>
        <dbReference type="EMBL" id="MBR7618264.1"/>
    </source>
</evidence>
<dbReference type="SUPFAM" id="SSF53300">
    <property type="entry name" value="vWA-like"/>
    <property type="match status" value="1"/>
</dbReference>
<proteinExistence type="predicted"/>
<sequence length="548" mass="58114">MRAKLNKDGARRMGWRVRLLRRLVSGAKDENGAAAVFFAVSLILLAPLMLGLFDIYLASTQRNNLQDALDAATLFAARSTGTTTAAVDTVGDAALTANLVLPTGATLVASNFTLVGDKVVGYAEVSPPALAPGVWTHANVKANSEVVRSLDKLEIALVLDNTGSMQGTKLTTLKDAASAMVDKLVEASSRSTQVDPLKIALVPFSTTVRVQNTTALTSYNITTHTGTGIPAWIDPMGSSHYGTGVNNDIFETAVGNTTTKTDRFAMMKAIGQSWSGCVEARAQPYDIKEDAAVSTTPASMFIPYFWPDEPDANHYNNYMDDGGSGLTDRQKERRTAKYTGGSMKRTGALTLDSSGYGVYALGPNAGCTLAPVIPLTTSSATIKTGITSMTAVGETNIPLGLVWGWHALAPAGPFTLGSPYGTAHVRKIIILMTDGENTMNNPSRSGESNASFYGGLGYIWQNMLGTTSTDGAVRASAIDDRLKLLCTAVKNRDIVIYTVRVEVTSGTSTLLQDCASTPDKFYDVQNVSDLQAAFDAIAGSIDNLRLSK</sequence>
<dbReference type="InterPro" id="IPR002035">
    <property type="entry name" value="VWF_A"/>
</dbReference>
<organism evidence="3 4">
    <name type="scientific">Phenylobacterium glaciei</name>
    <dbReference type="NCBI Taxonomy" id="2803784"/>
    <lineage>
        <taxon>Bacteria</taxon>
        <taxon>Pseudomonadati</taxon>
        <taxon>Pseudomonadota</taxon>
        <taxon>Alphaproteobacteria</taxon>
        <taxon>Caulobacterales</taxon>
        <taxon>Caulobacteraceae</taxon>
        <taxon>Phenylobacterium</taxon>
    </lineage>
</organism>
<dbReference type="Gene3D" id="3.40.50.410">
    <property type="entry name" value="von Willebrand factor, type A domain"/>
    <property type="match status" value="2"/>
</dbReference>
<dbReference type="CDD" id="cd00198">
    <property type="entry name" value="vWFA"/>
    <property type="match status" value="1"/>
</dbReference>
<dbReference type="Proteomes" id="UP000622580">
    <property type="component" value="Unassembled WGS sequence"/>
</dbReference>
<keyword evidence="4" id="KW-1185">Reference proteome</keyword>
<dbReference type="PROSITE" id="PS50234">
    <property type="entry name" value="VWFA"/>
    <property type="match status" value="1"/>
</dbReference>
<evidence type="ECO:0000313" key="4">
    <source>
        <dbReference type="Proteomes" id="UP000622580"/>
    </source>
</evidence>
<evidence type="ECO:0000259" key="2">
    <source>
        <dbReference type="PROSITE" id="PS50234"/>
    </source>
</evidence>
<evidence type="ECO:0000256" key="1">
    <source>
        <dbReference type="SAM" id="Phobius"/>
    </source>
</evidence>
<dbReference type="AlphaFoldDB" id="A0A941CZ81"/>
<keyword evidence="1" id="KW-0812">Transmembrane</keyword>
<comment type="caution">
    <text evidence="3">The sequence shown here is derived from an EMBL/GenBank/DDBJ whole genome shotgun (WGS) entry which is preliminary data.</text>
</comment>